<sequence length="214" mass="24119">MSQYMFELQNLFPGSETELRSQFESALPYPHAVLPNAMNIEFVQQLFDALNALPFRWLRVKEAFYEHEVCNLLTVASIFGGVFNDLVQTLQEPTLVTRLCNFVGSPPATLVSLTGHRLYDGDKIGTHSDQNPFGETFRLLLFPDPKPQFSGGVLLLQEQIEGKMITRSQVSYLPFQVYLFRFSPHSHHAVTPVQAHNTGANRLTILATYGTQSV</sequence>
<dbReference type="GeneID" id="301685337"/>
<dbReference type="EMBL" id="BIMW01000197">
    <property type="protein sequence ID" value="GCE96549.1"/>
    <property type="molecule type" value="Genomic_DNA"/>
</dbReference>
<dbReference type="RefSeq" id="WP_006617337.1">
    <property type="nucleotide sequence ID" value="NZ_BIMW01000197.1"/>
</dbReference>
<keyword evidence="2" id="KW-1185">Reference proteome</keyword>
<name>A0A5M3TG22_LIMPL</name>
<dbReference type="Gene3D" id="2.60.120.620">
    <property type="entry name" value="q2cbj1_9rhob like domain"/>
    <property type="match status" value="1"/>
</dbReference>
<protein>
    <recommendedName>
        <fullName evidence="3">Fe2OG dioxygenase domain-containing protein</fullName>
    </recommendedName>
</protein>
<accession>A0A5M3TG22</accession>
<evidence type="ECO:0008006" key="3">
    <source>
        <dbReference type="Google" id="ProtNLM"/>
    </source>
</evidence>
<gene>
    <name evidence="1" type="ORF">NIES46_46210</name>
</gene>
<organism evidence="1 2">
    <name type="scientific">Limnospira platensis NIES-46</name>
    <dbReference type="NCBI Taxonomy" id="1236695"/>
    <lineage>
        <taxon>Bacteria</taxon>
        <taxon>Bacillati</taxon>
        <taxon>Cyanobacteriota</taxon>
        <taxon>Cyanophyceae</taxon>
        <taxon>Oscillatoriophycideae</taxon>
        <taxon>Oscillatoriales</taxon>
        <taxon>Sirenicapillariaceae</taxon>
        <taxon>Limnospira</taxon>
    </lineage>
</organism>
<evidence type="ECO:0000313" key="2">
    <source>
        <dbReference type="Proteomes" id="UP000326169"/>
    </source>
</evidence>
<evidence type="ECO:0000313" key="1">
    <source>
        <dbReference type="EMBL" id="GCE96549.1"/>
    </source>
</evidence>
<reference evidence="1 2" key="1">
    <citation type="journal article" date="2019" name="J Genomics">
        <title>The Draft Genome of a Hydrogen-producing Cyanobacterium, Arthrospira platensis NIES-46.</title>
        <authorList>
            <person name="Suzuki S."/>
            <person name="Yamaguchi H."/>
            <person name="Kawachi M."/>
        </authorList>
    </citation>
    <scope>NUCLEOTIDE SEQUENCE [LARGE SCALE GENOMIC DNA]</scope>
    <source>
        <strain evidence="1 2">NIES-46</strain>
    </source>
</reference>
<dbReference type="Proteomes" id="UP000326169">
    <property type="component" value="Unassembled WGS sequence"/>
</dbReference>
<comment type="caution">
    <text evidence="1">The sequence shown here is derived from an EMBL/GenBank/DDBJ whole genome shotgun (WGS) entry which is preliminary data.</text>
</comment>
<proteinExistence type="predicted"/>